<protein>
    <submittedName>
        <fullName evidence="2">Uncharacterized protein</fullName>
    </submittedName>
</protein>
<keyword evidence="3" id="KW-1185">Reference proteome</keyword>
<gene>
    <name evidence="2" type="ORF">DEO72_LG2g704</name>
</gene>
<reference evidence="2 3" key="1">
    <citation type="submission" date="2019-04" db="EMBL/GenBank/DDBJ databases">
        <title>An improved genome assembly and genetic linkage map for asparagus bean, Vigna unguiculata ssp. sesquipedialis.</title>
        <authorList>
            <person name="Xia Q."/>
            <person name="Zhang R."/>
            <person name="Dong Y."/>
        </authorList>
    </citation>
    <scope>NUCLEOTIDE SEQUENCE [LARGE SCALE GENOMIC DNA]</scope>
    <source>
        <tissue evidence="2">Leaf</tissue>
    </source>
</reference>
<dbReference type="EMBL" id="CP039346">
    <property type="protein sequence ID" value="QCD80383.1"/>
    <property type="molecule type" value="Genomic_DNA"/>
</dbReference>
<accession>A0A4D6KUS7</accession>
<dbReference type="AlphaFoldDB" id="A0A4D6KUS7"/>
<name>A0A4D6KUS7_VIGUN</name>
<evidence type="ECO:0000313" key="2">
    <source>
        <dbReference type="EMBL" id="QCD80383.1"/>
    </source>
</evidence>
<feature type="region of interest" description="Disordered" evidence="1">
    <location>
        <begin position="1"/>
        <end position="20"/>
    </location>
</feature>
<sequence length="68" mass="8024">MGPAELRERKEKGEKEPAEALWENGRRTECGRRGMKSVWRRCGRRVVGEETRSTTRRVRLYGFGVQMR</sequence>
<evidence type="ECO:0000313" key="3">
    <source>
        <dbReference type="Proteomes" id="UP000501690"/>
    </source>
</evidence>
<dbReference type="Proteomes" id="UP000501690">
    <property type="component" value="Linkage Group LG2"/>
</dbReference>
<proteinExistence type="predicted"/>
<organism evidence="2 3">
    <name type="scientific">Vigna unguiculata</name>
    <name type="common">Cowpea</name>
    <dbReference type="NCBI Taxonomy" id="3917"/>
    <lineage>
        <taxon>Eukaryota</taxon>
        <taxon>Viridiplantae</taxon>
        <taxon>Streptophyta</taxon>
        <taxon>Embryophyta</taxon>
        <taxon>Tracheophyta</taxon>
        <taxon>Spermatophyta</taxon>
        <taxon>Magnoliopsida</taxon>
        <taxon>eudicotyledons</taxon>
        <taxon>Gunneridae</taxon>
        <taxon>Pentapetalae</taxon>
        <taxon>rosids</taxon>
        <taxon>fabids</taxon>
        <taxon>Fabales</taxon>
        <taxon>Fabaceae</taxon>
        <taxon>Papilionoideae</taxon>
        <taxon>50 kb inversion clade</taxon>
        <taxon>NPAAA clade</taxon>
        <taxon>indigoferoid/millettioid clade</taxon>
        <taxon>Phaseoleae</taxon>
        <taxon>Vigna</taxon>
    </lineage>
</organism>
<evidence type="ECO:0000256" key="1">
    <source>
        <dbReference type="SAM" id="MobiDB-lite"/>
    </source>
</evidence>